<dbReference type="EMBL" id="MIJZ01000016">
    <property type="protein sequence ID" value="OEG09512.1"/>
    <property type="molecule type" value="Genomic_DNA"/>
</dbReference>
<dbReference type="Gene3D" id="1.10.10.10">
    <property type="entry name" value="Winged helix-like DNA-binding domain superfamily/Winged helix DNA-binding domain"/>
    <property type="match status" value="1"/>
</dbReference>
<gene>
    <name evidence="4" type="ORF">BCR21_14265</name>
</gene>
<dbReference type="PANTHER" id="PTHR30185">
    <property type="entry name" value="CRYPTIC BETA-GLUCOSIDE BGL OPERON ANTITERMINATOR"/>
    <property type="match status" value="1"/>
</dbReference>
<comment type="caution">
    <text evidence="4">The sequence shown here is derived from an EMBL/GenBank/DDBJ whole genome shotgun (WGS) entry which is preliminary data.</text>
</comment>
<keyword evidence="2" id="KW-0804">Transcription</keyword>
<feature type="domain" description="Mga helix-turn-helix" evidence="3">
    <location>
        <begin position="90"/>
        <end position="176"/>
    </location>
</feature>
<name>A0A1E5G9Y3_9ENTE</name>
<evidence type="ECO:0000259" key="3">
    <source>
        <dbReference type="Pfam" id="PF05043"/>
    </source>
</evidence>
<dbReference type="InterPro" id="IPR050661">
    <property type="entry name" value="BglG_antiterminators"/>
</dbReference>
<dbReference type="InterPro" id="IPR007737">
    <property type="entry name" value="Mga_HTH"/>
</dbReference>
<dbReference type="InterPro" id="IPR036388">
    <property type="entry name" value="WH-like_DNA-bd_sf"/>
</dbReference>
<accession>A0A1E5G9Y3</accession>
<organism evidence="4 5">
    <name type="scientific">Enterococcus ureasiticus</name>
    <dbReference type="NCBI Taxonomy" id="903984"/>
    <lineage>
        <taxon>Bacteria</taxon>
        <taxon>Bacillati</taxon>
        <taxon>Bacillota</taxon>
        <taxon>Bacilli</taxon>
        <taxon>Lactobacillales</taxon>
        <taxon>Enterococcaceae</taxon>
        <taxon>Enterococcus</taxon>
    </lineage>
</organism>
<dbReference type="RefSeq" id="WP_069647190.1">
    <property type="nucleotide sequence ID" value="NZ_MIJZ01000016.1"/>
</dbReference>
<evidence type="ECO:0000256" key="2">
    <source>
        <dbReference type="ARBA" id="ARBA00023163"/>
    </source>
</evidence>
<dbReference type="PANTHER" id="PTHR30185:SF12">
    <property type="entry name" value="TRANSCRIPTIONAL REGULATOR MANR"/>
    <property type="match status" value="1"/>
</dbReference>
<evidence type="ECO:0000256" key="1">
    <source>
        <dbReference type="ARBA" id="ARBA00023015"/>
    </source>
</evidence>
<keyword evidence="1" id="KW-0805">Transcription regulation</keyword>
<dbReference type="OrthoDB" id="2192752at2"/>
<reference evidence="5" key="1">
    <citation type="submission" date="2016-09" db="EMBL/GenBank/DDBJ databases">
        <authorList>
            <person name="Gulvik C.A."/>
        </authorList>
    </citation>
    <scope>NUCLEOTIDE SEQUENCE [LARGE SCALE GENOMIC DNA]</scope>
    <source>
        <strain evidence="5">DSM 23328</strain>
    </source>
</reference>
<dbReference type="STRING" id="903984.BCR21_14265"/>
<evidence type="ECO:0000313" key="4">
    <source>
        <dbReference type="EMBL" id="OEG09512.1"/>
    </source>
</evidence>
<sequence length="514" mass="61252">MEKELTLESFLTRIESRRFSILKLFEQEHKNSLSVEKISLKLGLSERTIKRTIIDIQSDIETFGFKDNISLNLYIGNNSKLYCSLHYQLTFSMHYMLREYLKNSIFFLIIKDLFFDSSFSIKKAIDKYFVTNSTLRRYLKKIDKELHPFNLKLSIKKELTITGDEATIRLFYTSLFFEVYEGEQWPFSFISQKEVNDLLDHFPQDIYSPVKYAKRTYFQLFLAISILRIRKKEKIENRMLFFTYQNETEHQHFLKEVEFIKLLCPMIPVTQLQIELAFMHSLVLSYGPYSNSKSISHFFIKNPELAKSNFFANVLLWVNEIEKYLYVPLSLEEENDLIYATCILYYRLKLFKQFNLSADKNWIEESTLDNTFKFQIDLLRGILSDITKTTILLKINEHHLKFHYIETLFSCVDVTKFMPPIHLVLFSRLGQTMKRYILNYGDLFNNFNLSLIEGEKETVDVVISDRPISKKNFSYSVTEQTKYVLWQEFPTKKNYEDLKKLLILICKDKLPFDV</sequence>
<dbReference type="Proteomes" id="UP000094068">
    <property type="component" value="Unassembled WGS sequence"/>
</dbReference>
<dbReference type="AlphaFoldDB" id="A0A1E5G9Y3"/>
<keyword evidence="5" id="KW-1185">Reference proteome</keyword>
<proteinExistence type="predicted"/>
<protein>
    <recommendedName>
        <fullName evidence="3">Mga helix-turn-helix domain-containing protein</fullName>
    </recommendedName>
</protein>
<dbReference type="Pfam" id="PF05043">
    <property type="entry name" value="Mga"/>
    <property type="match status" value="1"/>
</dbReference>
<evidence type="ECO:0000313" key="5">
    <source>
        <dbReference type="Proteomes" id="UP000094068"/>
    </source>
</evidence>